<keyword evidence="5 12" id="KW-1133">Transmembrane helix</keyword>
<evidence type="ECO:0000256" key="5">
    <source>
        <dbReference type="ARBA" id="ARBA00022989"/>
    </source>
</evidence>
<keyword evidence="8 12" id="KW-0472">Membrane</keyword>
<evidence type="ECO:0000313" key="14">
    <source>
        <dbReference type="Proteomes" id="UP000238563"/>
    </source>
</evidence>
<dbReference type="OrthoDB" id="9806299at2"/>
<comment type="function">
    <text evidence="12">Fluoride-specific ion channel. Important for reducing fluoride concentration in the cell, thus reducing its toxicity.</text>
</comment>
<evidence type="ECO:0000256" key="3">
    <source>
        <dbReference type="ARBA" id="ARBA00022519"/>
    </source>
</evidence>
<dbReference type="GO" id="GO:0140114">
    <property type="term" value="P:cellular detoxification of fluoride"/>
    <property type="evidence" value="ECO:0007669"/>
    <property type="project" value="UniProtKB-UniRule"/>
</dbReference>
<gene>
    <name evidence="12 13" type="primary">crcB</name>
    <name evidence="12" type="synonym">fluC</name>
    <name evidence="13" type="ORF">C5750_19145</name>
</gene>
<dbReference type="GO" id="GO:0005886">
    <property type="term" value="C:plasma membrane"/>
    <property type="evidence" value="ECO:0007669"/>
    <property type="project" value="UniProtKB-SubCell"/>
</dbReference>
<dbReference type="HAMAP" id="MF_00454">
    <property type="entry name" value="FluC"/>
    <property type="match status" value="1"/>
</dbReference>
<evidence type="ECO:0000256" key="8">
    <source>
        <dbReference type="ARBA" id="ARBA00023136"/>
    </source>
</evidence>
<comment type="catalytic activity">
    <reaction evidence="11">
        <text>fluoride(in) = fluoride(out)</text>
        <dbReference type="Rhea" id="RHEA:76159"/>
        <dbReference type="ChEBI" id="CHEBI:17051"/>
    </reaction>
    <physiologicalReaction direction="left-to-right" evidence="11">
        <dbReference type="Rhea" id="RHEA:76160"/>
    </physiologicalReaction>
</comment>
<feature type="binding site" evidence="12">
    <location>
        <position position="83"/>
    </location>
    <ligand>
        <name>Na(+)</name>
        <dbReference type="ChEBI" id="CHEBI:29101"/>
        <note>structural</note>
    </ligand>
</feature>
<proteinExistence type="inferred from homology"/>
<reference evidence="13 14" key="1">
    <citation type="submission" date="2018-02" db="EMBL/GenBank/DDBJ databases">
        <title>The draft genome of Phyllobacterium myrsinacearum DSM5892.</title>
        <authorList>
            <person name="Li L."/>
            <person name="Liu L."/>
            <person name="Zhang X."/>
            <person name="Wang T."/>
        </authorList>
    </citation>
    <scope>NUCLEOTIDE SEQUENCE [LARGE SCALE GENOMIC DNA]</scope>
    <source>
        <strain evidence="13 14">DSM 5892</strain>
    </source>
</reference>
<keyword evidence="12" id="KW-0813">Transport</keyword>
<keyword evidence="6 12" id="KW-0915">Sodium</keyword>
<evidence type="ECO:0000256" key="4">
    <source>
        <dbReference type="ARBA" id="ARBA00022692"/>
    </source>
</evidence>
<evidence type="ECO:0000256" key="7">
    <source>
        <dbReference type="ARBA" id="ARBA00023065"/>
    </source>
</evidence>
<comment type="caution">
    <text evidence="13">The sequence shown here is derived from an EMBL/GenBank/DDBJ whole genome shotgun (WGS) entry which is preliminary data.</text>
</comment>
<evidence type="ECO:0000256" key="10">
    <source>
        <dbReference type="ARBA" id="ARBA00035120"/>
    </source>
</evidence>
<keyword evidence="7 12" id="KW-0406">Ion transport</keyword>
<comment type="subcellular location">
    <subcellularLocation>
        <location evidence="1 12">Cell membrane</location>
        <topology evidence="1 12">Multi-pass membrane protein</topology>
    </subcellularLocation>
</comment>
<sequence length="131" mass="13554">MESISLYILVFVGGGIGSALRLGANQVSLRLLGPDWPGGTLFVNLVGCFLMGLCAGWFAFRGGGTESQSVRLLITTGIIGGFTTFSAFALDTATLWQRDNGIASAAYVIISVAGSILAAFIGLSVFRGTTP</sequence>
<evidence type="ECO:0000256" key="12">
    <source>
        <dbReference type="HAMAP-Rule" id="MF_00454"/>
    </source>
</evidence>
<dbReference type="NCBIfam" id="TIGR00494">
    <property type="entry name" value="crcB"/>
    <property type="match status" value="1"/>
</dbReference>
<dbReference type="RefSeq" id="WP_105735702.1">
    <property type="nucleotide sequence ID" value="NZ_PVBT01000006.1"/>
</dbReference>
<dbReference type="AlphaFoldDB" id="A0A2S9JDK9"/>
<feature type="transmembrane region" description="Helical" evidence="12">
    <location>
        <begin position="72"/>
        <end position="90"/>
    </location>
</feature>
<dbReference type="GO" id="GO:0062054">
    <property type="term" value="F:fluoride channel activity"/>
    <property type="evidence" value="ECO:0007669"/>
    <property type="project" value="UniProtKB-UniRule"/>
</dbReference>
<protein>
    <recommendedName>
        <fullName evidence="12">Fluoride-specific ion channel FluC</fullName>
    </recommendedName>
</protein>
<keyword evidence="4 12" id="KW-0812">Transmembrane</keyword>
<evidence type="ECO:0000256" key="1">
    <source>
        <dbReference type="ARBA" id="ARBA00004651"/>
    </source>
</evidence>
<dbReference type="Pfam" id="PF02537">
    <property type="entry name" value="CRCB"/>
    <property type="match status" value="1"/>
</dbReference>
<dbReference type="EMBL" id="PVBT01000006">
    <property type="protein sequence ID" value="PRD50968.1"/>
    <property type="molecule type" value="Genomic_DNA"/>
</dbReference>
<keyword evidence="3" id="KW-0997">Cell inner membrane</keyword>
<dbReference type="GO" id="GO:0046872">
    <property type="term" value="F:metal ion binding"/>
    <property type="evidence" value="ECO:0007669"/>
    <property type="project" value="UniProtKB-KW"/>
</dbReference>
<accession>A0A2S9JDK9</accession>
<comment type="similarity">
    <text evidence="10 12">Belongs to the fluoride channel Fluc/FEX (TC 1.A.43) family.</text>
</comment>
<keyword evidence="14" id="KW-1185">Reference proteome</keyword>
<dbReference type="InterPro" id="IPR003691">
    <property type="entry name" value="FluC"/>
</dbReference>
<dbReference type="Proteomes" id="UP000238563">
    <property type="component" value="Unassembled WGS sequence"/>
</dbReference>
<dbReference type="PANTHER" id="PTHR28259">
    <property type="entry name" value="FLUORIDE EXPORT PROTEIN 1-RELATED"/>
    <property type="match status" value="1"/>
</dbReference>
<feature type="transmembrane region" description="Helical" evidence="12">
    <location>
        <begin position="102"/>
        <end position="126"/>
    </location>
</feature>
<keyword evidence="12" id="KW-0479">Metal-binding</keyword>
<keyword evidence="9 12" id="KW-0407">Ion channel</keyword>
<feature type="transmembrane region" description="Helical" evidence="12">
    <location>
        <begin position="39"/>
        <end position="60"/>
    </location>
</feature>
<feature type="binding site" evidence="12">
    <location>
        <position position="80"/>
    </location>
    <ligand>
        <name>Na(+)</name>
        <dbReference type="ChEBI" id="CHEBI:29101"/>
        <note>structural</note>
    </ligand>
</feature>
<evidence type="ECO:0000256" key="6">
    <source>
        <dbReference type="ARBA" id="ARBA00023053"/>
    </source>
</evidence>
<comment type="activity regulation">
    <text evidence="12">Na(+) is not transported, but it plays an essential structural role and its presence is essential for fluoride channel function.</text>
</comment>
<keyword evidence="2 12" id="KW-1003">Cell membrane</keyword>
<evidence type="ECO:0000256" key="11">
    <source>
        <dbReference type="ARBA" id="ARBA00035585"/>
    </source>
</evidence>
<evidence type="ECO:0000256" key="9">
    <source>
        <dbReference type="ARBA" id="ARBA00023303"/>
    </source>
</evidence>
<organism evidence="13 14">
    <name type="scientific">Phyllobacterium myrsinacearum</name>
    <dbReference type="NCBI Taxonomy" id="28101"/>
    <lineage>
        <taxon>Bacteria</taxon>
        <taxon>Pseudomonadati</taxon>
        <taxon>Pseudomonadota</taxon>
        <taxon>Alphaproteobacteria</taxon>
        <taxon>Hyphomicrobiales</taxon>
        <taxon>Phyllobacteriaceae</taxon>
        <taxon>Phyllobacterium</taxon>
    </lineage>
</organism>
<dbReference type="PANTHER" id="PTHR28259:SF1">
    <property type="entry name" value="FLUORIDE EXPORT PROTEIN 1-RELATED"/>
    <property type="match status" value="1"/>
</dbReference>
<evidence type="ECO:0000313" key="13">
    <source>
        <dbReference type="EMBL" id="PRD50968.1"/>
    </source>
</evidence>
<evidence type="ECO:0000256" key="2">
    <source>
        <dbReference type="ARBA" id="ARBA00022475"/>
    </source>
</evidence>
<name>A0A2S9JDK9_9HYPH</name>